<proteinExistence type="predicted"/>
<keyword evidence="1" id="KW-0732">Signal</keyword>
<protein>
    <submittedName>
        <fullName evidence="2">Putative secreted protein</fullName>
    </submittedName>
</protein>
<organism evidence="2">
    <name type="scientific">Ixodes scapularis</name>
    <name type="common">Black-legged tick</name>
    <name type="synonym">Deer tick</name>
    <dbReference type="NCBI Taxonomy" id="6945"/>
    <lineage>
        <taxon>Eukaryota</taxon>
        <taxon>Metazoa</taxon>
        <taxon>Ecdysozoa</taxon>
        <taxon>Arthropoda</taxon>
        <taxon>Chelicerata</taxon>
        <taxon>Arachnida</taxon>
        <taxon>Acari</taxon>
        <taxon>Parasitiformes</taxon>
        <taxon>Ixodida</taxon>
        <taxon>Ixodoidea</taxon>
        <taxon>Ixodidae</taxon>
        <taxon>Ixodinae</taxon>
        <taxon>Ixodes</taxon>
    </lineage>
</organism>
<reference evidence="2" key="1">
    <citation type="submission" date="2019-04" db="EMBL/GenBank/DDBJ databases">
        <title>An insight into the mialome of Ixodes scapularis.</title>
        <authorList>
            <person name="Ribeiro J.M."/>
            <person name="Mather T.N."/>
            <person name="Karim S."/>
        </authorList>
    </citation>
    <scope>NUCLEOTIDE SEQUENCE</scope>
</reference>
<evidence type="ECO:0000313" key="2">
    <source>
        <dbReference type="EMBL" id="MOY41291.1"/>
    </source>
</evidence>
<feature type="signal peptide" evidence="1">
    <location>
        <begin position="1"/>
        <end position="15"/>
    </location>
</feature>
<evidence type="ECO:0000256" key="1">
    <source>
        <dbReference type="SAM" id="SignalP"/>
    </source>
</evidence>
<dbReference type="AlphaFoldDB" id="A0A4D5RXC2"/>
<name>A0A4D5RXC2_IXOSC</name>
<sequence>MLILTACVFRFFVSAQGLGSGYCFNFALSRRVSAKWANTGACRRFLFLVPLSAPSAGCDHSGHVRLGLRNRTDAQVARVGGFSSALYSLHPLVTVRIHLFLRHILQVESAVWPRVRVCSTGMALVCLA</sequence>
<feature type="chain" id="PRO_5020039962" evidence="1">
    <location>
        <begin position="16"/>
        <end position="128"/>
    </location>
</feature>
<accession>A0A4D5RXC2</accession>
<dbReference type="EMBL" id="GHJT01007320">
    <property type="protein sequence ID" value="MOY41291.1"/>
    <property type="molecule type" value="Transcribed_RNA"/>
</dbReference>